<keyword evidence="14 15" id="KW-1208">Phospholipid metabolism</keyword>
<evidence type="ECO:0000256" key="15">
    <source>
        <dbReference type="PIRNR" id="PIRNR000848"/>
    </source>
</evidence>
<dbReference type="GO" id="GO:0003881">
    <property type="term" value="F:CDP-diacylglycerol-inositol 3-phosphatidyltransferase activity"/>
    <property type="evidence" value="ECO:0007669"/>
    <property type="project" value="UniProtKB-UniRule"/>
</dbReference>
<dbReference type="Proteomes" id="UP001195914">
    <property type="component" value="Unassembled WGS sequence"/>
</dbReference>
<evidence type="ECO:0000256" key="11">
    <source>
        <dbReference type="ARBA" id="ARBA00023098"/>
    </source>
</evidence>
<keyword evidence="12 15" id="KW-0472">Membrane</keyword>
<protein>
    <recommendedName>
        <fullName evidence="4 15">CDP-diacylglycerol--inositol 3-phosphatidyltransferase</fullName>
        <ecNumber evidence="4 15">2.7.8.11</ecNumber>
    </recommendedName>
</protein>
<comment type="subcellular location">
    <subcellularLocation>
        <location evidence="2">Membrane</location>
        <topology evidence="2">Multi-pass membrane protein</topology>
    </subcellularLocation>
</comment>
<feature type="transmembrane region" description="Helical" evidence="16">
    <location>
        <begin position="142"/>
        <end position="160"/>
    </location>
</feature>
<keyword evidence="10 16" id="KW-1133">Transmembrane helix</keyword>
<keyword evidence="13 15" id="KW-0594">Phospholipid biosynthesis</keyword>
<dbReference type="GO" id="GO:0046872">
    <property type="term" value="F:metal ion binding"/>
    <property type="evidence" value="ECO:0007669"/>
    <property type="project" value="UniProtKB-KW"/>
</dbReference>
<comment type="cofactor">
    <cofactor evidence="1">
        <name>Mg(2+)</name>
        <dbReference type="ChEBI" id="CHEBI:18420"/>
    </cofactor>
</comment>
<comment type="catalytic activity">
    <reaction evidence="15">
        <text>a CDP-1,2-diacyl-sn-glycerol + myo-inositol = a 1,2-diacyl-sn-glycero-3-phospho-(1D-myo-inositol) + CMP + H(+)</text>
        <dbReference type="Rhea" id="RHEA:11580"/>
        <dbReference type="ChEBI" id="CHEBI:15378"/>
        <dbReference type="ChEBI" id="CHEBI:17268"/>
        <dbReference type="ChEBI" id="CHEBI:57880"/>
        <dbReference type="ChEBI" id="CHEBI:58332"/>
        <dbReference type="ChEBI" id="CHEBI:60377"/>
        <dbReference type="EC" id="2.7.8.11"/>
    </reaction>
</comment>
<keyword evidence="11 15" id="KW-0443">Lipid metabolism</keyword>
<name>A0AAD9LKD4_BABDI</name>
<evidence type="ECO:0000256" key="6">
    <source>
        <dbReference type="ARBA" id="ARBA00022679"/>
    </source>
</evidence>
<keyword evidence="8" id="KW-0479">Metal-binding</keyword>
<dbReference type="EC" id="2.7.8.11" evidence="4 15"/>
<dbReference type="InterPro" id="IPR000462">
    <property type="entry name" value="CDP-OH_P_trans"/>
</dbReference>
<dbReference type="AlphaFoldDB" id="A0AAD9LKD4"/>
<comment type="similarity">
    <text evidence="3 15">Belongs to the CDP-alcohol phosphatidyltransferase class-I family.</text>
</comment>
<keyword evidence="6 15" id="KW-0808">Transferase</keyword>
<evidence type="ECO:0000256" key="8">
    <source>
        <dbReference type="ARBA" id="ARBA00022723"/>
    </source>
</evidence>
<evidence type="ECO:0000256" key="3">
    <source>
        <dbReference type="ARBA" id="ARBA00010441"/>
    </source>
</evidence>
<dbReference type="InterPro" id="IPR043130">
    <property type="entry name" value="CDP-OH_PTrfase_TM_dom"/>
</dbReference>
<keyword evidence="18" id="KW-1185">Reference proteome</keyword>
<dbReference type="GO" id="GO:0016020">
    <property type="term" value="C:membrane"/>
    <property type="evidence" value="ECO:0007669"/>
    <property type="project" value="UniProtKB-SubCell"/>
</dbReference>
<evidence type="ECO:0000313" key="18">
    <source>
        <dbReference type="Proteomes" id="UP001195914"/>
    </source>
</evidence>
<comment type="caution">
    <text evidence="17">The sequence shown here is derived from an EMBL/GenBank/DDBJ whole genome shotgun (WGS) entry which is preliminary data.</text>
</comment>
<feature type="transmembrane region" description="Helical" evidence="16">
    <location>
        <begin position="97"/>
        <end position="122"/>
    </location>
</feature>
<evidence type="ECO:0000256" key="7">
    <source>
        <dbReference type="ARBA" id="ARBA00022692"/>
    </source>
</evidence>
<evidence type="ECO:0000313" key="17">
    <source>
        <dbReference type="EMBL" id="KAK1939546.1"/>
    </source>
</evidence>
<evidence type="ECO:0000256" key="10">
    <source>
        <dbReference type="ARBA" id="ARBA00022989"/>
    </source>
</evidence>
<proteinExistence type="inferred from homology"/>
<dbReference type="PIRSF" id="PIRSF000848">
    <property type="entry name" value="CDP_diag_ino_3_P"/>
    <property type="match status" value="1"/>
</dbReference>
<gene>
    <name evidence="17" type="ORF">X943_000919</name>
</gene>
<reference evidence="17" key="2">
    <citation type="submission" date="2021-05" db="EMBL/GenBank/DDBJ databases">
        <authorList>
            <person name="Pain A."/>
        </authorList>
    </citation>
    <scope>NUCLEOTIDE SEQUENCE</scope>
    <source>
        <strain evidence="17">1802A</strain>
    </source>
</reference>
<keyword evidence="5 15" id="KW-0444">Lipid biosynthesis</keyword>
<evidence type="ECO:0000256" key="14">
    <source>
        <dbReference type="ARBA" id="ARBA00023264"/>
    </source>
</evidence>
<evidence type="ECO:0000256" key="12">
    <source>
        <dbReference type="ARBA" id="ARBA00023136"/>
    </source>
</evidence>
<evidence type="ECO:0000256" key="5">
    <source>
        <dbReference type="ARBA" id="ARBA00022516"/>
    </source>
</evidence>
<evidence type="ECO:0000256" key="1">
    <source>
        <dbReference type="ARBA" id="ARBA00001946"/>
    </source>
</evidence>
<dbReference type="Gene3D" id="1.20.120.1760">
    <property type="match status" value="1"/>
</dbReference>
<dbReference type="EMBL" id="JAHBMH010000007">
    <property type="protein sequence ID" value="KAK1939546.1"/>
    <property type="molecule type" value="Genomic_DNA"/>
</dbReference>
<organism evidence="17 18">
    <name type="scientific">Babesia divergens</name>
    <dbReference type="NCBI Taxonomy" id="32595"/>
    <lineage>
        <taxon>Eukaryota</taxon>
        <taxon>Sar</taxon>
        <taxon>Alveolata</taxon>
        <taxon>Apicomplexa</taxon>
        <taxon>Aconoidasida</taxon>
        <taxon>Piroplasmida</taxon>
        <taxon>Babesiidae</taxon>
        <taxon>Babesia</taxon>
    </lineage>
</organism>
<sequence length="212" mass="24796">MVKQGRKKPTIFTKANGVTFIRTILCGLSMKYAHTDVFLFVYIYTASMLLDMVDGYVSRYFNESTLIGAVYDQLLDRMTSSYVCFLNAKRYPQLLEVFYLIMVIDICGHWIHNYACALYANTNHKKVNDANIILKVYYENKWLMFMSIVMYEVFFVSLYARSMYSPGHNMYDLATRLMYITAPLCVYKILTNFLQGAYGCSRLLYYDQKLAQ</sequence>
<dbReference type="PANTHER" id="PTHR15362">
    <property type="entry name" value="PHOSPHATIDYLINOSITOL SYNTHASE"/>
    <property type="match status" value="1"/>
</dbReference>
<keyword evidence="7 16" id="KW-0812">Transmembrane</keyword>
<evidence type="ECO:0000256" key="2">
    <source>
        <dbReference type="ARBA" id="ARBA00004141"/>
    </source>
</evidence>
<evidence type="ECO:0000256" key="13">
    <source>
        <dbReference type="ARBA" id="ARBA00023209"/>
    </source>
</evidence>
<evidence type="ECO:0000256" key="16">
    <source>
        <dbReference type="SAM" id="Phobius"/>
    </source>
</evidence>
<dbReference type="PANTHER" id="PTHR15362:SF4">
    <property type="entry name" value="CDP-DIACYLGLYCEROL--INOSITOL 3-PHOSPHATIDYLTRANSFERASE"/>
    <property type="match status" value="1"/>
</dbReference>
<evidence type="ECO:0000256" key="4">
    <source>
        <dbReference type="ARBA" id="ARBA00013212"/>
    </source>
</evidence>
<dbReference type="GO" id="GO:0005794">
    <property type="term" value="C:Golgi apparatus"/>
    <property type="evidence" value="ECO:0007669"/>
    <property type="project" value="TreeGrafter"/>
</dbReference>
<accession>A0AAD9LKD4</accession>
<reference evidence="17" key="1">
    <citation type="journal article" date="2014" name="Nucleic Acids Res.">
        <title>The evolutionary dynamics of variant antigen genes in Babesia reveal a history of genomic innovation underlying host-parasite interaction.</title>
        <authorList>
            <person name="Jackson A.P."/>
            <person name="Otto T.D."/>
            <person name="Darby A."/>
            <person name="Ramaprasad A."/>
            <person name="Xia D."/>
            <person name="Echaide I.E."/>
            <person name="Farber M."/>
            <person name="Gahlot S."/>
            <person name="Gamble J."/>
            <person name="Gupta D."/>
            <person name="Gupta Y."/>
            <person name="Jackson L."/>
            <person name="Malandrin L."/>
            <person name="Malas T.B."/>
            <person name="Moussa E."/>
            <person name="Nair M."/>
            <person name="Reid A.J."/>
            <person name="Sanders M."/>
            <person name="Sharma J."/>
            <person name="Tracey A."/>
            <person name="Quail M.A."/>
            <person name="Weir W."/>
            <person name="Wastling J.M."/>
            <person name="Hall N."/>
            <person name="Willadsen P."/>
            <person name="Lingelbach K."/>
            <person name="Shiels B."/>
            <person name="Tait A."/>
            <person name="Berriman M."/>
            <person name="Allred D.R."/>
            <person name="Pain A."/>
        </authorList>
    </citation>
    <scope>NUCLEOTIDE SEQUENCE</scope>
    <source>
        <strain evidence="17">1802A</strain>
    </source>
</reference>
<dbReference type="InterPro" id="IPR014387">
    <property type="entry name" value="CDP_diag_ino_3_P_euk"/>
</dbReference>
<evidence type="ECO:0000256" key="9">
    <source>
        <dbReference type="ARBA" id="ARBA00022842"/>
    </source>
</evidence>
<keyword evidence="9" id="KW-0460">Magnesium</keyword>
<dbReference type="Pfam" id="PF01066">
    <property type="entry name" value="CDP-OH_P_transf"/>
    <property type="match status" value="1"/>
</dbReference>
<dbReference type="GO" id="GO:0006661">
    <property type="term" value="P:phosphatidylinositol biosynthetic process"/>
    <property type="evidence" value="ECO:0007669"/>
    <property type="project" value="TreeGrafter"/>
</dbReference>